<reference evidence="4" key="1">
    <citation type="journal article" date="2017" name="Genome Biol.">
        <title>Comparative genomics reveals high biological diversity and specific adaptations in the industrially and medically important fungal genus Aspergillus.</title>
        <authorList>
            <person name="de Vries R.P."/>
            <person name="Riley R."/>
            <person name="Wiebenga A."/>
            <person name="Aguilar-Osorio G."/>
            <person name="Amillis S."/>
            <person name="Uchima C.A."/>
            <person name="Anderluh G."/>
            <person name="Asadollahi M."/>
            <person name="Askin M."/>
            <person name="Barry K."/>
            <person name="Battaglia E."/>
            <person name="Bayram O."/>
            <person name="Benocci T."/>
            <person name="Braus-Stromeyer S.A."/>
            <person name="Caldana C."/>
            <person name="Canovas D."/>
            <person name="Cerqueira G.C."/>
            <person name="Chen F."/>
            <person name="Chen W."/>
            <person name="Choi C."/>
            <person name="Clum A."/>
            <person name="Dos Santos R.A."/>
            <person name="Damasio A.R."/>
            <person name="Diallinas G."/>
            <person name="Emri T."/>
            <person name="Fekete E."/>
            <person name="Flipphi M."/>
            <person name="Freyberg S."/>
            <person name="Gallo A."/>
            <person name="Gournas C."/>
            <person name="Habgood R."/>
            <person name="Hainaut M."/>
            <person name="Harispe M.L."/>
            <person name="Henrissat B."/>
            <person name="Hilden K.S."/>
            <person name="Hope R."/>
            <person name="Hossain A."/>
            <person name="Karabika E."/>
            <person name="Karaffa L."/>
            <person name="Karanyi Z."/>
            <person name="Krasevec N."/>
            <person name="Kuo A."/>
            <person name="Kusch H."/>
            <person name="LaButti K."/>
            <person name="Lagendijk E.L."/>
            <person name="Lapidus A."/>
            <person name="Levasseur A."/>
            <person name="Lindquist E."/>
            <person name="Lipzen A."/>
            <person name="Logrieco A.F."/>
            <person name="MacCabe A."/>
            <person name="Maekelae M.R."/>
            <person name="Malavazi I."/>
            <person name="Melin P."/>
            <person name="Meyer V."/>
            <person name="Mielnichuk N."/>
            <person name="Miskei M."/>
            <person name="Molnar A.P."/>
            <person name="Mule G."/>
            <person name="Ngan C.Y."/>
            <person name="Orejas M."/>
            <person name="Orosz E."/>
            <person name="Ouedraogo J.P."/>
            <person name="Overkamp K.M."/>
            <person name="Park H.-S."/>
            <person name="Perrone G."/>
            <person name="Piumi F."/>
            <person name="Punt P.J."/>
            <person name="Ram A.F."/>
            <person name="Ramon A."/>
            <person name="Rauscher S."/>
            <person name="Record E."/>
            <person name="Riano-Pachon D.M."/>
            <person name="Robert V."/>
            <person name="Roehrig J."/>
            <person name="Ruller R."/>
            <person name="Salamov A."/>
            <person name="Salih N.S."/>
            <person name="Samson R.A."/>
            <person name="Sandor E."/>
            <person name="Sanguinetti M."/>
            <person name="Schuetze T."/>
            <person name="Sepcic K."/>
            <person name="Shelest E."/>
            <person name="Sherlock G."/>
            <person name="Sophianopoulou V."/>
            <person name="Squina F.M."/>
            <person name="Sun H."/>
            <person name="Susca A."/>
            <person name="Todd R.B."/>
            <person name="Tsang A."/>
            <person name="Unkles S.E."/>
            <person name="van de Wiele N."/>
            <person name="van Rossen-Uffink D."/>
            <person name="Oliveira J.V."/>
            <person name="Vesth T.C."/>
            <person name="Visser J."/>
            <person name="Yu J.-H."/>
            <person name="Zhou M."/>
            <person name="Andersen M.R."/>
            <person name="Archer D.B."/>
            <person name="Baker S.E."/>
            <person name="Benoit I."/>
            <person name="Brakhage A.A."/>
            <person name="Braus G.H."/>
            <person name="Fischer R."/>
            <person name="Frisvad J.C."/>
            <person name="Goldman G.H."/>
            <person name="Houbraken J."/>
            <person name="Oakley B."/>
            <person name="Pocsi I."/>
            <person name="Scazzocchio C."/>
            <person name="Seiboth B."/>
            <person name="vanKuyk P.A."/>
            <person name="Wortman J."/>
            <person name="Dyer P.S."/>
            <person name="Grigoriev I.V."/>
        </authorList>
    </citation>
    <scope>NUCLEOTIDE SEQUENCE [LARGE SCALE GENOMIC DNA]</scope>
    <source>
        <strain evidence="4">CBS 506.65</strain>
    </source>
</reference>
<keyword evidence="1" id="KW-1133">Transmembrane helix</keyword>
<dbReference type="EMBL" id="KV878337">
    <property type="protein sequence ID" value="OJJ50424.1"/>
    <property type="molecule type" value="Genomic_DNA"/>
</dbReference>
<dbReference type="RefSeq" id="XP_022584934.1">
    <property type="nucleotide sequence ID" value="XM_022722181.1"/>
</dbReference>
<dbReference type="Pfam" id="PF14269">
    <property type="entry name" value="Arylsulfotran_2"/>
    <property type="match status" value="1"/>
</dbReference>
<feature type="chain" id="PRO_5012996330" description="ASST-domain-containing protein" evidence="2">
    <location>
        <begin position="20"/>
        <end position="597"/>
    </location>
</feature>
<proteinExistence type="predicted"/>
<evidence type="ECO:0000313" key="4">
    <source>
        <dbReference type="Proteomes" id="UP000184188"/>
    </source>
</evidence>
<dbReference type="PANTHER" id="PTHR35340">
    <property type="entry name" value="PQQ ENZYME REPEAT PROTEIN-RELATED"/>
    <property type="match status" value="1"/>
</dbReference>
<name>A0A1L9STH6_9EURO</name>
<evidence type="ECO:0000256" key="2">
    <source>
        <dbReference type="SAM" id="SignalP"/>
    </source>
</evidence>
<accession>A0A1L9STH6</accession>
<organism evidence="3 4">
    <name type="scientific">Penicilliopsis zonata CBS 506.65</name>
    <dbReference type="NCBI Taxonomy" id="1073090"/>
    <lineage>
        <taxon>Eukaryota</taxon>
        <taxon>Fungi</taxon>
        <taxon>Dikarya</taxon>
        <taxon>Ascomycota</taxon>
        <taxon>Pezizomycotina</taxon>
        <taxon>Eurotiomycetes</taxon>
        <taxon>Eurotiomycetidae</taxon>
        <taxon>Eurotiales</taxon>
        <taxon>Aspergillaceae</taxon>
        <taxon>Penicilliopsis</taxon>
    </lineage>
</organism>
<evidence type="ECO:0008006" key="5">
    <source>
        <dbReference type="Google" id="ProtNLM"/>
    </source>
</evidence>
<dbReference type="InterPro" id="IPR053143">
    <property type="entry name" value="Arylsulfate_ST"/>
</dbReference>
<dbReference type="OrthoDB" id="5427350at2759"/>
<dbReference type="PANTHER" id="PTHR35340:SF8">
    <property type="entry name" value="ASST-DOMAIN-CONTAINING PROTEIN"/>
    <property type="match status" value="1"/>
</dbReference>
<keyword evidence="2" id="KW-0732">Signal</keyword>
<protein>
    <recommendedName>
        <fullName evidence="5">ASST-domain-containing protein</fullName>
    </recommendedName>
</protein>
<dbReference type="InterPro" id="IPR039535">
    <property type="entry name" value="ASST-like"/>
</dbReference>
<evidence type="ECO:0000256" key="1">
    <source>
        <dbReference type="SAM" id="Phobius"/>
    </source>
</evidence>
<gene>
    <name evidence="3" type="ORF">ASPZODRAFT_129054</name>
</gene>
<feature type="signal peptide" evidence="2">
    <location>
        <begin position="1"/>
        <end position="19"/>
    </location>
</feature>
<keyword evidence="1" id="KW-0812">Transmembrane</keyword>
<dbReference type="VEuPathDB" id="FungiDB:ASPZODRAFT_129054"/>
<dbReference type="GeneID" id="34608646"/>
<keyword evidence="1" id="KW-0472">Membrane</keyword>
<dbReference type="InterPro" id="IPR011047">
    <property type="entry name" value="Quinoprotein_ADH-like_sf"/>
</dbReference>
<sequence length="597" mass="67661">MAFWAIFLLLAVAVSTVAARETFDDEDFTSYVTLPKNKILKWKVTYHDREAVAPGYWFVAPYYVNGNEPHTGRWMPCQIGAHIFDQDGELVWAGSCLHDNENIFDFRMSDAMDPEHQHLTMIVEMPWAHESDLGTAVIYNDRYEETTRMKVFNTHEFWPYSSTRAMAVAHRNERRSLAELGQPDRSWQIQTGGFDEMDLTTGEVLWEWNSRDVITLDESFVADPIERCPMSPGADYLHVNAIDRNERGDFLLSARHTDGIYFISGEDHQLKWRLGGKKSDFKLVDFTFSRQHHARFHEVNDTHMVVSMLNNGADMVSTQERTSSGLYVLLDLQAMEARLLRRYLRPDGGSTQLRGNMQTLPNKNVLMGWSKNGYMSEFTHDGRLLMEAEFASDRFSTYRTYKFPWVGKPSTPPTLMASVHGTNDSDLSTVFHVSWNGATEVRHWRFRAQASEQAAPVELDTVAKTGFETVYISHGYMDWVSVEALDADQNSLGTSEIIRSSAPEYWPEDAALPTADDPSTINNSTAYAHPHRTAGSTSSTVSLGIFLLGVLSTLAAMFLLRSCTRLRPWFRRAGGRGYSAVNSDEQEDIDLTKGASV</sequence>
<evidence type="ECO:0000313" key="3">
    <source>
        <dbReference type="EMBL" id="OJJ50424.1"/>
    </source>
</evidence>
<dbReference type="STRING" id="1073090.A0A1L9STH6"/>
<dbReference type="AlphaFoldDB" id="A0A1L9STH6"/>
<keyword evidence="4" id="KW-1185">Reference proteome</keyword>
<dbReference type="Proteomes" id="UP000184188">
    <property type="component" value="Unassembled WGS sequence"/>
</dbReference>
<dbReference type="SUPFAM" id="SSF50998">
    <property type="entry name" value="Quinoprotein alcohol dehydrogenase-like"/>
    <property type="match status" value="1"/>
</dbReference>
<feature type="transmembrane region" description="Helical" evidence="1">
    <location>
        <begin position="541"/>
        <end position="560"/>
    </location>
</feature>